<gene>
    <name evidence="2" type="ORF">GS597_02110</name>
</gene>
<evidence type="ECO:0000256" key="1">
    <source>
        <dbReference type="SAM" id="SignalP"/>
    </source>
</evidence>
<feature type="chain" id="PRO_5035478356" evidence="1">
    <location>
        <begin position="21"/>
        <end position="172"/>
    </location>
</feature>
<dbReference type="RefSeq" id="WP_161823806.1">
    <property type="nucleotide sequence ID" value="NZ_WVIC01000003.1"/>
</dbReference>
<feature type="signal peptide" evidence="1">
    <location>
        <begin position="1"/>
        <end position="20"/>
    </location>
</feature>
<evidence type="ECO:0000313" key="2">
    <source>
        <dbReference type="EMBL" id="NCJ05326.1"/>
    </source>
</evidence>
<protein>
    <submittedName>
        <fullName evidence="2">DUF3124 domain-containing protein</fullName>
    </submittedName>
</protein>
<sequence>MKLKYIFIFGWLISSCSSMHSTVIHEETLKEVELNAESIVAGQTLYVPVYSQIYHFKSKEYAVNLSATLSIRNTDLSNSIIITSVLYYDANGRLIRRYIEKPVELKSLASTSFFVTEEDRSGGTGANFIVEWAAETTVSEPVIEAVMIGTSSAQGISFISSGKVLKQRNSAD</sequence>
<dbReference type="PROSITE" id="PS51257">
    <property type="entry name" value="PROKAR_LIPOPROTEIN"/>
    <property type="match status" value="1"/>
</dbReference>
<organism evidence="2 3">
    <name type="scientific">Petrachloros mirabilis ULC683</name>
    <dbReference type="NCBI Taxonomy" id="2781853"/>
    <lineage>
        <taxon>Bacteria</taxon>
        <taxon>Bacillati</taxon>
        <taxon>Cyanobacteriota</taxon>
        <taxon>Cyanophyceae</taxon>
        <taxon>Synechococcales</taxon>
        <taxon>Petrachlorosaceae</taxon>
        <taxon>Petrachloros</taxon>
        <taxon>Petrachloros mirabilis</taxon>
    </lineage>
</organism>
<keyword evidence="1" id="KW-0732">Signal</keyword>
<proteinExistence type="predicted"/>
<dbReference type="EMBL" id="WVIC01000003">
    <property type="protein sequence ID" value="NCJ05326.1"/>
    <property type="molecule type" value="Genomic_DNA"/>
</dbReference>
<evidence type="ECO:0000313" key="3">
    <source>
        <dbReference type="Proteomes" id="UP000607397"/>
    </source>
</evidence>
<dbReference type="AlphaFoldDB" id="A0A8K1ZWC2"/>
<dbReference type="InterPro" id="IPR021471">
    <property type="entry name" value="DUF3124"/>
</dbReference>
<reference evidence="2" key="1">
    <citation type="submission" date="2019-12" db="EMBL/GenBank/DDBJ databases">
        <title>High-Quality draft genome sequences of three cyanobacteria isolated from the limestone walls of the Old Cathedral of Coimbra.</title>
        <authorList>
            <person name="Tiago I."/>
            <person name="Soares F."/>
            <person name="Portugal A."/>
        </authorList>
    </citation>
    <scope>NUCLEOTIDE SEQUENCE [LARGE SCALE GENOMIC DNA]</scope>
    <source>
        <strain evidence="2">C</strain>
    </source>
</reference>
<keyword evidence="3" id="KW-1185">Reference proteome</keyword>
<dbReference type="Pfam" id="PF11322">
    <property type="entry name" value="DUF3124"/>
    <property type="match status" value="1"/>
</dbReference>
<name>A0A8K1ZWC2_9CYAN</name>
<comment type="caution">
    <text evidence="2">The sequence shown here is derived from an EMBL/GenBank/DDBJ whole genome shotgun (WGS) entry which is preliminary data.</text>
</comment>
<accession>A0A8K1ZWC2</accession>
<dbReference type="Proteomes" id="UP000607397">
    <property type="component" value="Unassembled WGS sequence"/>
</dbReference>